<accession>A0A7K0DMW3</accession>
<dbReference type="Proteomes" id="UP000431401">
    <property type="component" value="Unassembled WGS sequence"/>
</dbReference>
<sequence length="38" mass="3968">MVTPTEAIAVSVDALIDALDEFTIGLRPTRAPPSATRA</sequence>
<reference evidence="1 2" key="1">
    <citation type="submission" date="2019-10" db="EMBL/GenBank/DDBJ databases">
        <title>Nocardia macrotermitis sp. nov. and Nocardia aurantia sp. nov., isolated from the gut of fungus growing-termite Macrotermes natalensis.</title>
        <authorList>
            <person name="Benndorf R."/>
            <person name="Schwitalla J."/>
            <person name="Martin K."/>
            <person name="De Beer W."/>
            <person name="Kaster A.-K."/>
            <person name="Vollmers J."/>
            <person name="Poulsen M."/>
            <person name="Beemelmanns C."/>
        </authorList>
    </citation>
    <scope>NUCLEOTIDE SEQUENCE [LARGE SCALE GENOMIC DNA]</scope>
    <source>
        <strain evidence="1 2">RB56</strain>
    </source>
</reference>
<dbReference type="AlphaFoldDB" id="A0A7K0DMW3"/>
<comment type="caution">
    <text evidence="1">The sequence shown here is derived from an EMBL/GenBank/DDBJ whole genome shotgun (WGS) entry which is preliminary data.</text>
</comment>
<dbReference type="EMBL" id="WEGI01000005">
    <property type="protein sequence ID" value="MQY27090.1"/>
    <property type="molecule type" value="Genomic_DNA"/>
</dbReference>
<protein>
    <submittedName>
        <fullName evidence="1">Uncharacterized protein</fullName>
    </submittedName>
</protein>
<gene>
    <name evidence="1" type="ORF">NRB56_26720</name>
</gene>
<evidence type="ECO:0000313" key="1">
    <source>
        <dbReference type="EMBL" id="MQY27090.1"/>
    </source>
</evidence>
<keyword evidence="2" id="KW-1185">Reference proteome</keyword>
<name>A0A7K0DMW3_9NOCA</name>
<evidence type="ECO:0000313" key="2">
    <source>
        <dbReference type="Proteomes" id="UP000431401"/>
    </source>
</evidence>
<organism evidence="1 2">
    <name type="scientific">Nocardia aurantia</name>
    <dbReference type="NCBI Taxonomy" id="2585199"/>
    <lineage>
        <taxon>Bacteria</taxon>
        <taxon>Bacillati</taxon>
        <taxon>Actinomycetota</taxon>
        <taxon>Actinomycetes</taxon>
        <taxon>Mycobacteriales</taxon>
        <taxon>Nocardiaceae</taxon>
        <taxon>Nocardia</taxon>
    </lineage>
</organism>
<proteinExistence type="predicted"/>